<dbReference type="EMBL" id="JADBJN010000002">
    <property type="protein sequence ID" value="KAG5677296.1"/>
    <property type="molecule type" value="Genomic_DNA"/>
</dbReference>
<evidence type="ECO:0000313" key="2">
    <source>
        <dbReference type="EMBL" id="KAG5677296.1"/>
    </source>
</evidence>
<comment type="caution">
    <text evidence="2">The sequence shown here is derived from an EMBL/GenBank/DDBJ whole genome shotgun (WGS) entry which is preliminary data.</text>
</comment>
<reference evidence="2" key="1">
    <citation type="submission" date="2021-03" db="EMBL/GenBank/DDBJ databases">
        <title>Chromosome level genome of the anhydrobiotic midge Polypedilum vanderplanki.</title>
        <authorList>
            <person name="Yoshida Y."/>
            <person name="Kikawada T."/>
            <person name="Gusev O."/>
        </authorList>
    </citation>
    <scope>NUCLEOTIDE SEQUENCE</scope>
    <source>
        <strain evidence="2">NIAS01</strain>
        <tissue evidence="2">Whole body or cell culture</tissue>
    </source>
</reference>
<evidence type="ECO:0000256" key="1">
    <source>
        <dbReference type="SAM" id="SignalP"/>
    </source>
</evidence>
<sequence>MRYLIILILISSACAKQCNDGIVDIHNLITSLYDYTNLMETTIRVQYNQFHTERLNAINSQMSFLKTLQNGFNTETCKYQGVEEGYGIYISSNEYINVVRKNVFYALKSAIDDLRTDNLNLIFSFLNYHNDMVDKIAQQSKNLFSDGKICVINLEIEIKTFFDTTVRKLMEAMRAAANSSPLAAQSIRNAQGTLQNTVRQISYYSRAYFGGTGSGSSKQSNDTVAFNYNTYMKGIFNTIFDVGIGMAQIGLDAVAAIDAHTKTVRANVVAMNSTFLTPKRVELLGKIENVCSGM</sequence>
<dbReference type="OrthoDB" id="10489867at2759"/>
<name>A0A9J6C629_POLVA</name>
<accession>A0A9J6C629</accession>
<protein>
    <submittedName>
        <fullName evidence="2">Uncharacterized protein</fullName>
    </submittedName>
</protein>
<proteinExistence type="predicted"/>
<evidence type="ECO:0000313" key="3">
    <source>
        <dbReference type="Proteomes" id="UP001107558"/>
    </source>
</evidence>
<dbReference type="AlphaFoldDB" id="A0A9J6C629"/>
<dbReference type="Proteomes" id="UP001107558">
    <property type="component" value="Chromosome 2"/>
</dbReference>
<keyword evidence="3" id="KW-1185">Reference proteome</keyword>
<keyword evidence="1" id="KW-0732">Signal</keyword>
<feature type="signal peptide" evidence="1">
    <location>
        <begin position="1"/>
        <end position="15"/>
    </location>
</feature>
<gene>
    <name evidence="2" type="ORF">PVAND_007065</name>
</gene>
<organism evidence="2 3">
    <name type="scientific">Polypedilum vanderplanki</name>
    <name type="common">Sleeping chironomid midge</name>
    <dbReference type="NCBI Taxonomy" id="319348"/>
    <lineage>
        <taxon>Eukaryota</taxon>
        <taxon>Metazoa</taxon>
        <taxon>Ecdysozoa</taxon>
        <taxon>Arthropoda</taxon>
        <taxon>Hexapoda</taxon>
        <taxon>Insecta</taxon>
        <taxon>Pterygota</taxon>
        <taxon>Neoptera</taxon>
        <taxon>Endopterygota</taxon>
        <taxon>Diptera</taxon>
        <taxon>Nematocera</taxon>
        <taxon>Chironomoidea</taxon>
        <taxon>Chironomidae</taxon>
        <taxon>Chironominae</taxon>
        <taxon>Polypedilum</taxon>
        <taxon>Polypedilum</taxon>
    </lineage>
</organism>
<feature type="chain" id="PRO_5039950084" evidence="1">
    <location>
        <begin position="16"/>
        <end position="294"/>
    </location>
</feature>